<name>A0A6G1GAJ2_9PEZI</name>
<evidence type="ECO:0000313" key="3">
    <source>
        <dbReference type="EMBL" id="KAF1815085.1"/>
    </source>
</evidence>
<keyword evidence="2" id="KW-0812">Transmembrane</keyword>
<organism evidence="3">
    <name type="scientific">Eremomyces bilateralis CBS 781.70</name>
    <dbReference type="NCBI Taxonomy" id="1392243"/>
    <lineage>
        <taxon>Eukaryota</taxon>
        <taxon>Fungi</taxon>
        <taxon>Dikarya</taxon>
        <taxon>Ascomycota</taxon>
        <taxon>Pezizomycotina</taxon>
        <taxon>Dothideomycetes</taxon>
        <taxon>Dothideomycetes incertae sedis</taxon>
        <taxon>Eremomycetales</taxon>
        <taxon>Eremomycetaceae</taxon>
        <taxon>Eremomyces</taxon>
    </lineage>
</organism>
<evidence type="ECO:0008006" key="6">
    <source>
        <dbReference type="Google" id="ProtNLM"/>
    </source>
</evidence>
<sequence length="101" mass="11657">MRGGSAKRCPITPSPRDPAPKDAHMAFFLCSRFVYFVFRLLYFYLSCSIFALSLLPTYTFFNSPRVAQPRPGSRGSQCLYARQVAPFHFIRNVILHFSFPR</sequence>
<gene>
    <name evidence="3 5" type="ORF">P152DRAFT_244862</name>
</gene>
<feature type="region of interest" description="Disordered" evidence="1">
    <location>
        <begin position="1"/>
        <end position="21"/>
    </location>
</feature>
<accession>A0A6G1GAJ2</accession>
<evidence type="ECO:0000313" key="5">
    <source>
        <dbReference type="RefSeq" id="XP_033536716.1"/>
    </source>
</evidence>
<keyword evidence="2" id="KW-1133">Transmembrane helix</keyword>
<protein>
    <recommendedName>
        <fullName evidence="6">Transmembrane protein</fullName>
    </recommendedName>
</protein>
<dbReference type="Proteomes" id="UP000504638">
    <property type="component" value="Unplaced"/>
</dbReference>
<reference evidence="5" key="3">
    <citation type="submission" date="2025-04" db="UniProtKB">
        <authorList>
            <consortium name="RefSeq"/>
        </authorList>
    </citation>
    <scope>IDENTIFICATION</scope>
    <source>
        <strain evidence="5">CBS 781.70</strain>
    </source>
</reference>
<feature type="transmembrane region" description="Helical" evidence="2">
    <location>
        <begin position="41"/>
        <end position="61"/>
    </location>
</feature>
<keyword evidence="2" id="KW-0472">Membrane</keyword>
<dbReference type="EMBL" id="ML975152">
    <property type="protein sequence ID" value="KAF1815085.1"/>
    <property type="molecule type" value="Genomic_DNA"/>
</dbReference>
<evidence type="ECO:0000256" key="1">
    <source>
        <dbReference type="SAM" id="MobiDB-lite"/>
    </source>
</evidence>
<reference evidence="5" key="2">
    <citation type="submission" date="2020-04" db="EMBL/GenBank/DDBJ databases">
        <authorList>
            <consortium name="NCBI Genome Project"/>
        </authorList>
    </citation>
    <scope>NUCLEOTIDE SEQUENCE</scope>
    <source>
        <strain evidence="5">CBS 781.70</strain>
    </source>
</reference>
<evidence type="ECO:0000256" key="2">
    <source>
        <dbReference type="SAM" id="Phobius"/>
    </source>
</evidence>
<dbReference type="GeneID" id="54415224"/>
<dbReference type="AlphaFoldDB" id="A0A6G1GAJ2"/>
<keyword evidence="4" id="KW-1185">Reference proteome</keyword>
<proteinExistence type="predicted"/>
<evidence type="ECO:0000313" key="4">
    <source>
        <dbReference type="Proteomes" id="UP000504638"/>
    </source>
</evidence>
<reference evidence="3 5" key="1">
    <citation type="submission" date="2020-01" db="EMBL/GenBank/DDBJ databases">
        <authorList>
            <consortium name="DOE Joint Genome Institute"/>
            <person name="Haridas S."/>
            <person name="Albert R."/>
            <person name="Binder M."/>
            <person name="Bloem J."/>
            <person name="Labutti K."/>
            <person name="Salamov A."/>
            <person name="Andreopoulos B."/>
            <person name="Baker S.E."/>
            <person name="Barry K."/>
            <person name="Bills G."/>
            <person name="Bluhm B.H."/>
            <person name="Cannon C."/>
            <person name="Castanera R."/>
            <person name="Culley D.E."/>
            <person name="Daum C."/>
            <person name="Ezra D."/>
            <person name="Gonzalez J.B."/>
            <person name="Henrissat B."/>
            <person name="Kuo A."/>
            <person name="Liang C."/>
            <person name="Lipzen A."/>
            <person name="Lutzoni F."/>
            <person name="Magnuson J."/>
            <person name="Mondo S."/>
            <person name="Nolan M."/>
            <person name="Ohm R."/>
            <person name="Pangilinan J."/>
            <person name="Park H.-J."/>
            <person name="Ramirez L."/>
            <person name="Alfaro M."/>
            <person name="Sun H."/>
            <person name="Tritt A."/>
            <person name="Yoshinaga Y."/>
            <person name="Zwiers L.-H."/>
            <person name="Turgeon B.G."/>
            <person name="Goodwin S.B."/>
            <person name="Spatafora J.W."/>
            <person name="Crous P.W."/>
            <person name="Grigoriev I.V."/>
        </authorList>
    </citation>
    <scope>NUCLEOTIDE SEQUENCE</scope>
    <source>
        <strain evidence="3 5">CBS 781.70</strain>
    </source>
</reference>
<dbReference type="RefSeq" id="XP_033536716.1">
    <property type="nucleotide sequence ID" value="XM_033674654.1"/>
</dbReference>